<protein>
    <submittedName>
        <fullName evidence="1">Ovule protein</fullName>
    </submittedName>
</protein>
<evidence type="ECO:0000313" key="1">
    <source>
        <dbReference type="WBParaSite" id="HPLM_0001194601-mRNA-1"/>
    </source>
</evidence>
<dbReference type="AlphaFoldDB" id="A0A0N4WLC7"/>
<proteinExistence type="predicted"/>
<name>A0A0N4WLC7_HAEPC</name>
<accession>A0A0N4WLC7</accession>
<dbReference type="WBParaSite" id="HPLM_0001194601-mRNA-1">
    <property type="protein sequence ID" value="HPLM_0001194601-mRNA-1"/>
    <property type="gene ID" value="HPLM_0001194601"/>
</dbReference>
<reference evidence="1" key="1">
    <citation type="submission" date="2017-02" db="UniProtKB">
        <authorList>
            <consortium name="WormBaseParasite"/>
        </authorList>
    </citation>
    <scope>IDENTIFICATION</scope>
</reference>
<organism evidence="1">
    <name type="scientific">Haemonchus placei</name>
    <name type="common">Barber's pole worm</name>
    <dbReference type="NCBI Taxonomy" id="6290"/>
    <lineage>
        <taxon>Eukaryota</taxon>
        <taxon>Metazoa</taxon>
        <taxon>Ecdysozoa</taxon>
        <taxon>Nematoda</taxon>
        <taxon>Chromadorea</taxon>
        <taxon>Rhabditida</taxon>
        <taxon>Rhabditina</taxon>
        <taxon>Rhabditomorpha</taxon>
        <taxon>Strongyloidea</taxon>
        <taxon>Trichostrongylidae</taxon>
        <taxon>Haemonchus</taxon>
    </lineage>
</organism>
<sequence length="58" mass="6492">LESVSSFSGGTWSARKRLHRSLCLIISSKSIEANCTHVTLFFNSDPNCRKRICKSKCS</sequence>